<reference evidence="5 6" key="1">
    <citation type="submission" date="2018-08" db="EMBL/GenBank/DDBJ databases">
        <title>Lysobacter soli KCTC 22011, whole genome shotgun sequence.</title>
        <authorList>
            <person name="Zhang X."/>
            <person name="Feng G."/>
            <person name="Zhu H."/>
        </authorList>
    </citation>
    <scope>NUCLEOTIDE SEQUENCE [LARGE SCALE GENOMIC DNA]</scope>
    <source>
        <strain evidence="5 6">KCTC 22011</strain>
    </source>
</reference>
<comment type="catalytic activity">
    <reaction evidence="4">
        <text>dTTP + H2O = dTMP + diphosphate + H(+)</text>
        <dbReference type="Rhea" id="RHEA:28534"/>
        <dbReference type="ChEBI" id="CHEBI:15377"/>
        <dbReference type="ChEBI" id="CHEBI:15378"/>
        <dbReference type="ChEBI" id="CHEBI:33019"/>
        <dbReference type="ChEBI" id="CHEBI:37568"/>
        <dbReference type="ChEBI" id="CHEBI:63528"/>
        <dbReference type="EC" id="3.6.1.9"/>
    </reaction>
</comment>
<dbReference type="InterPro" id="IPR029001">
    <property type="entry name" value="ITPase-like_fam"/>
</dbReference>
<evidence type="ECO:0000256" key="4">
    <source>
        <dbReference type="HAMAP-Rule" id="MF_00528"/>
    </source>
</evidence>
<protein>
    <recommendedName>
        <fullName evidence="4">dTTP/UTP pyrophosphatase</fullName>
        <shortName evidence="4">dTTPase/UTPase</shortName>
        <ecNumber evidence="4">3.6.1.9</ecNumber>
    </recommendedName>
    <alternativeName>
        <fullName evidence="4">Nucleoside triphosphate pyrophosphatase</fullName>
    </alternativeName>
    <alternativeName>
        <fullName evidence="4">Nucleotide pyrophosphatase</fullName>
        <shortName evidence="4">Nucleotide PPase</shortName>
    </alternativeName>
</protein>
<comment type="subcellular location">
    <subcellularLocation>
        <location evidence="4">Cytoplasm</location>
    </subcellularLocation>
</comment>
<dbReference type="PANTHER" id="PTHR43213">
    <property type="entry name" value="BIFUNCTIONAL DTTP/UTP PYROPHOSPHATASE/METHYLTRANSFERASE PROTEIN-RELATED"/>
    <property type="match status" value="1"/>
</dbReference>
<keyword evidence="4" id="KW-0963">Cytoplasm</keyword>
<dbReference type="SUPFAM" id="SSF52972">
    <property type="entry name" value="ITPase-like"/>
    <property type="match status" value="1"/>
</dbReference>
<dbReference type="InterPro" id="IPR003697">
    <property type="entry name" value="Maf-like"/>
</dbReference>
<keyword evidence="2 4" id="KW-0378">Hydrolase</keyword>
<evidence type="ECO:0000256" key="3">
    <source>
        <dbReference type="ARBA" id="ARBA00023080"/>
    </source>
</evidence>
<comment type="catalytic activity">
    <reaction evidence="4">
        <text>UTP + H2O = UMP + diphosphate + H(+)</text>
        <dbReference type="Rhea" id="RHEA:29395"/>
        <dbReference type="ChEBI" id="CHEBI:15377"/>
        <dbReference type="ChEBI" id="CHEBI:15378"/>
        <dbReference type="ChEBI" id="CHEBI:33019"/>
        <dbReference type="ChEBI" id="CHEBI:46398"/>
        <dbReference type="ChEBI" id="CHEBI:57865"/>
        <dbReference type="EC" id="3.6.1.9"/>
    </reaction>
</comment>
<dbReference type="EMBL" id="QTJR01000001">
    <property type="protein sequence ID" value="RDY69638.1"/>
    <property type="molecule type" value="Genomic_DNA"/>
</dbReference>
<sequence length="207" mass="21923">MLYLASKSPRRRELLGRLLSGRPGSEFGLLDIDIPEHPQPGEPAEDYVRRVAREKAGAGLLHVVGNPSAIVLGSDTEVVLDGEVFGKPADDADAASMLRRLSGRTHQVISAVYLVSAGRELHAVSKSDVTFAELTPAQIDAYVASGEPHGRAGAYAIQGLAEAFTVRLSGSYSGVMGLPLYETATLLREFGLLDDGVPEPETADAGR</sequence>
<comment type="caution">
    <text evidence="4">Lacks conserved residue(s) required for the propagation of feature annotation.</text>
</comment>
<dbReference type="HAMAP" id="MF_00528">
    <property type="entry name" value="Maf"/>
    <property type="match status" value="1"/>
</dbReference>
<dbReference type="PIRSF" id="PIRSF006305">
    <property type="entry name" value="Maf"/>
    <property type="match status" value="1"/>
</dbReference>
<evidence type="ECO:0000256" key="2">
    <source>
        <dbReference type="ARBA" id="ARBA00022801"/>
    </source>
</evidence>
<comment type="function">
    <text evidence="4">Nucleoside triphosphate pyrophosphatase that hydrolyzes dTTP and UTP. May have a dual role in cell division arrest and in preventing the incorporation of modified nucleotides into cellular nucleic acids.</text>
</comment>
<comment type="cofactor">
    <cofactor evidence="1 4">
        <name>a divalent metal cation</name>
        <dbReference type="ChEBI" id="CHEBI:60240"/>
    </cofactor>
</comment>
<proteinExistence type="inferred from homology"/>
<dbReference type="PANTHER" id="PTHR43213:SF5">
    <property type="entry name" value="BIFUNCTIONAL DTTP_UTP PYROPHOSPHATASE_METHYLTRANSFERASE PROTEIN-RELATED"/>
    <property type="match status" value="1"/>
</dbReference>
<dbReference type="EC" id="3.6.1.9" evidence="4"/>
<dbReference type="RefSeq" id="WP_115840856.1">
    <property type="nucleotide sequence ID" value="NZ_CP091317.1"/>
</dbReference>
<comment type="caution">
    <text evidence="5">The sequence shown here is derived from an EMBL/GenBank/DDBJ whole genome shotgun (WGS) entry which is preliminary data.</text>
</comment>
<dbReference type="GO" id="GO:0005737">
    <property type="term" value="C:cytoplasm"/>
    <property type="evidence" value="ECO:0007669"/>
    <property type="project" value="UniProtKB-SubCell"/>
</dbReference>
<dbReference type="GO" id="GO:0009117">
    <property type="term" value="P:nucleotide metabolic process"/>
    <property type="evidence" value="ECO:0007669"/>
    <property type="project" value="UniProtKB-KW"/>
</dbReference>
<comment type="similarity">
    <text evidence="4">Belongs to the Maf family. YhdE subfamily.</text>
</comment>
<keyword evidence="3 4" id="KW-0546">Nucleotide metabolism</keyword>
<keyword evidence="6" id="KW-1185">Reference proteome</keyword>
<feature type="active site" description="Proton acceptor" evidence="4">
    <location>
        <position position="75"/>
    </location>
</feature>
<evidence type="ECO:0000313" key="5">
    <source>
        <dbReference type="EMBL" id="RDY69638.1"/>
    </source>
</evidence>
<evidence type="ECO:0000313" key="6">
    <source>
        <dbReference type="Proteomes" id="UP000256829"/>
    </source>
</evidence>
<dbReference type="NCBIfam" id="TIGR00172">
    <property type="entry name" value="maf"/>
    <property type="match status" value="1"/>
</dbReference>
<dbReference type="AlphaFoldDB" id="A0A3D8VLE4"/>
<feature type="site" description="Important for substrate specificity" evidence="4">
    <location>
        <position position="158"/>
    </location>
</feature>
<gene>
    <name evidence="5" type="ORF">DX912_02530</name>
</gene>
<organism evidence="5 6">
    <name type="scientific">Lysobacter soli</name>
    <dbReference type="NCBI Taxonomy" id="453783"/>
    <lineage>
        <taxon>Bacteria</taxon>
        <taxon>Pseudomonadati</taxon>
        <taxon>Pseudomonadota</taxon>
        <taxon>Gammaproteobacteria</taxon>
        <taxon>Lysobacterales</taxon>
        <taxon>Lysobacteraceae</taxon>
        <taxon>Lysobacter</taxon>
    </lineage>
</organism>
<evidence type="ECO:0000256" key="1">
    <source>
        <dbReference type="ARBA" id="ARBA00001968"/>
    </source>
</evidence>
<feature type="site" description="Important for substrate specificity" evidence="4">
    <location>
        <position position="10"/>
    </location>
</feature>
<dbReference type="Proteomes" id="UP000256829">
    <property type="component" value="Unassembled WGS sequence"/>
</dbReference>
<dbReference type="GO" id="GO:0036221">
    <property type="term" value="F:UTP diphosphatase activity"/>
    <property type="evidence" value="ECO:0007669"/>
    <property type="project" value="RHEA"/>
</dbReference>
<feature type="site" description="Important for substrate specificity" evidence="4">
    <location>
        <position position="76"/>
    </location>
</feature>
<dbReference type="Gene3D" id="3.90.950.10">
    <property type="match status" value="1"/>
</dbReference>
<dbReference type="Pfam" id="PF02545">
    <property type="entry name" value="Maf"/>
    <property type="match status" value="1"/>
</dbReference>
<dbReference type="CDD" id="cd00555">
    <property type="entry name" value="Maf"/>
    <property type="match status" value="1"/>
</dbReference>
<name>A0A3D8VLE4_9GAMM</name>
<accession>A0A3D8VLE4</accession>
<dbReference type="GO" id="GO:0036218">
    <property type="term" value="F:dTTP diphosphatase activity"/>
    <property type="evidence" value="ECO:0007669"/>
    <property type="project" value="RHEA"/>
</dbReference>